<dbReference type="PATRIC" id="fig|270498.16.peg.1626"/>
<dbReference type="InterPro" id="IPR036792">
    <property type="entry name" value="Asp_carbatrfase_reg_C_sf"/>
</dbReference>
<dbReference type="PANTHER" id="PTHR35805">
    <property type="entry name" value="ASPARTATE CARBAMOYLTRANSFERASE REGULATORY CHAIN"/>
    <property type="match status" value="1"/>
</dbReference>
<dbReference type="RefSeq" id="WP_046443784.1">
    <property type="nucleotide sequence ID" value="NZ_CAUERS010000021.1"/>
</dbReference>
<dbReference type="InterPro" id="IPR020545">
    <property type="entry name" value="Asp_carbamoyltransf_reg_N"/>
</dbReference>
<keyword evidence="3" id="KW-0665">Pyrimidine biosynthesis</keyword>
<dbReference type="GO" id="GO:0006207">
    <property type="term" value="P:'de novo' pyrimidine nucleobase biosynthetic process"/>
    <property type="evidence" value="ECO:0007669"/>
    <property type="project" value="InterPro"/>
</dbReference>
<feature type="domain" description="Aspartate carbamoyltransferase regulatory subunit C-terminal" evidence="5">
    <location>
        <begin position="95"/>
        <end position="139"/>
    </location>
</feature>
<name>A0A0M2NDP2_9FIRM</name>
<evidence type="ECO:0000256" key="3">
    <source>
        <dbReference type="ARBA" id="ARBA00022975"/>
    </source>
</evidence>
<evidence type="ECO:0000259" key="4">
    <source>
        <dbReference type="Pfam" id="PF01948"/>
    </source>
</evidence>
<dbReference type="STRING" id="270498.CHK_1938"/>
<dbReference type="EMBL" id="LAYJ01000103">
    <property type="protein sequence ID" value="KKI50644.1"/>
    <property type="molecule type" value="Genomic_DNA"/>
</dbReference>
<dbReference type="Gene3D" id="2.30.30.20">
    <property type="entry name" value="Aspartate carbamoyltransferase regulatory subunit, C-terminal domain"/>
    <property type="match status" value="1"/>
</dbReference>
<protein>
    <submittedName>
        <fullName evidence="6">Aspartate carbamoyltransferase regulatory chain (PyrI)</fullName>
    </submittedName>
</protein>
<dbReference type="GO" id="GO:0016740">
    <property type="term" value="F:transferase activity"/>
    <property type="evidence" value="ECO:0007669"/>
    <property type="project" value="UniProtKB-KW"/>
</dbReference>
<dbReference type="Pfam" id="PF01948">
    <property type="entry name" value="PyrI"/>
    <property type="match status" value="1"/>
</dbReference>
<dbReference type="AlphaFoldDB" id="A0A0M2NDP2"/>
<keyword evidence="1" id="KW-0479">Metal-binding</keyword>
<dbReference type="OrthoDB" id="5599321at2"/>
<accession>A0A0M2NDP2</accession>
<evidence type="ECO:0000313" key="7">
    <source>
        <dbReference type="Proteomes" id="UP000034076"/>
    </source>
</evidence>
<dbReference type="InterPro" id="IPR020542">
    <property type="entry name" value="Asp_carbamoyltrfase_reg_C"/>
</dbReference>
<evidence type="ECO:0000313" key="6">
    <source>
        <dbReference type="EMBL" id="KKI50644.1"/>
    </source>
</evidence>
<keyword evidence="7" id="KW-1185">Reference proteome</keyword>
<evidence type="ECO:0000256" key="2">
    <source>
        <dbReference type="ARBA" id="ARBA00022833"/>
    </source>
</evidence>
<dbReference type="Pfam" id="PF02748">
    <property type="entry name" value="PyrI_C"/>
    <property type="match status" value="1"/>
</dbReference>
<dbReference type="GO" id="GO:0009347">
    <property type="term" value="C:aspartate carbamoyltransferase complex"/>
    <property type="evidence" value="ECO:0007669"/>
    <property type="project" value="InterPro"/>
</dbReference>
<comment type="caution">
    <text evidence="6">The sequence shown here is derived from an EMBL/GenBank/DDBJ whole genome shotgun (WGS) entry which is preliminary data.</text>
</comment>
<dbReference type="SUPFAM" id="SSF54893">
    <property type="entry name" value="Aspartate carbamoyltransferase, Regulatory-chain, N-terminal domain"/>
    <property type="match status" value="1"/>
</dbReference>
<dbReference type="Proteomes" id="UP000034076">
    <property type="component" value="Unassembled WGS sequence"/>
</dbReference>
<evidence type="ECO:0000256" key="1">
    <source>
        <dbReference type="ARBA" id="ARBA00022723"/>
    </source>
</evidence>
<dbReference type="GO" id="GO:0006221">
    <property type="term" value="P:pyrimidine nucleotide biosynthetic process"/>
    <property type="evidence" value="ECO:0007669"/>
    <property type="project" value="UniProtKB-KW"/>
</dbReference>
<reference evidence="6 7" key="1">
    <citation type="submission" date="2015-04" db="EMBL/GenBank/DDBJ databases">
        <title>Draft genome sequence of bacteremic isolate Catabacter hongkongensis type strain HKU16T.</title>
        <authorList>
            <person name="Lau S.K."/>
            <person name="Teng J.L."/>
            <person name="Huang Y."/>
            <person name="Curreem S.O."/>
            <person name="Tsui S.K."/>
            <person name="Woo P.C."/>
        </authorList>
    </citation>
    <scope>NUCLEOTIDE SEQUENCE [LARGE SCALE GENOMIC DNA]</scope>
    <source>
        <strain evidence="6 7">HKU16</strain>
    </source>
</reference>
<sequence length="140" mass="15794">MLSIDSLERGVVIDHIKAGKAMSIYNYLGLDKLDCAVAIIKNVKSNRMGKKDIIKIEDEIETDLAMLGFIDPNITVNIIDNGKIIDKMNLTLPTRVVNIVKCKNPRCITSVEQELPHVFNLADEERGVYRCAYCEQQAER</sequence>
<dbReference type="InterPro" id="IPR036793">
    <property type="entry name" value="Asp_carbatrfase_reg_N_sf"/>
</dbReference>
<organism evidence="6 7">
    <name type="scientific">Christensenella hongkongensis</name>
    <dbReference type="NCBI Taxonomy" id="270498"/>
    <lineage>
        <taxon>Bacteria</taxon>
        <taxon>Bacillati</taxon>
        <taxon>Bacillota</taxon>
        <taxon>Clostridia</taxon>
        <taxon>Christensenellales</taxon>
        <taxon>Christensenellaceae</taxon>
        <taxon>Christensenella</taxon>
    </lineage>
</organism>
<evidence type="ECO:0000259" key="5">
    <source>
        <dbReference type="Pfam" id="PF02748"/>
    </source>
</evidence>
<dbReference type="InterPro" id="IPR002801">
    <property type="entry name" value="Asp_carbamoylTrfase_reg"/>
</dbReference>
<dbReference type="SUPFAM" id="SSF57825">
    <property type="entry name" value="Aspartate carbamoyltransferase, Regulatory-chain, C-terminal domain"/>
    <property type="match status" value="1"/>
</dbReference>
<proteinExistence type="predicted"/>
<keyword evidence="2" id="KW-0862">Zinc</keyword>
<keyword evidence="6" id="KW-0808">Transferase</keyword>
<feature type="domain" description="Aspartate carbamoyltransferase regulatory subunit N-terminal" evidence="4">
    <location>
        <begin position="2"/>
        <end position="90"/>
    </location>
</feature>
<gene>
    <name evidence="6" type="ORF">CHK_1938</name>
</gene>
<dbReference type="NCBIfam" id="NF002063">
    <property type="entry name" value="PRK00893.1-3"/>
    <property type="match status" value="1"/>
</dbReference>
<dbReference type="PANTHER" id="PTHR35805:SF1">
    <property type="entry name" value="ASPARTATE CARBAMOYLTRANSFERASE REGULATORY CHAIN"/>
    <property type="match status" value="1"/>
</dbReference>
<dbReference type="GO" id="GO:0046872">
    <property type="term" value="F:metal ion binding"/>
    <property type="evidence" value="ECO:0007669"/>
    <property type="project" value="UniProtKB-KW"/>
</dbReference>
<dbReference type="Gene3D" id="3.30.70.140">
    <property type="entry name" value="Aspartate carbamoyltransferase regulatory subunit, N-terminal domain"/>
    <property type="match status" value="1"/>
</dbReference>